<gene>
    <name evidence="1" type="ORF">EV643_111162</name>
</gene>
<keyword evidence="2" id="KW-1185">Reference proteome</keyword>
<evidence type="ECO:0000313" key="2">
    <source>
        <dbReference type="Proteomes" id="UP000295388"/>
    </source>
</evidence>
<accession>A0A4R6K9A2</accession>
<dbReference type="AlphaFoldDB" id="A0A4R6K9A2"/>
<protein>
    <recommendedName>
        <fullName evidence="3">DUF1508 domain-containing protein</fullName>
    </recommendedName>
</protein>
<organism evidence="1 2">
    <name type="scientific">Kribbella caucasensis</name>
    <dbReference type="NCBI Taxonomy" id="2512215"/>
    <lineage>
        <taxon>Bacteria</taxon>
        <taxon>Bacillati</taxon>
        <taxon>Actinomycetota</taxon>
        <taxon>Actinomycetes</taxon>
        <taxon>Propionibacteriales</taxon>
        <taxon>Kribbellaceae</taxon>
        <taxon>Kribbella</taxon>
    </lineage>
</organism>
<comment type="caution">
    <text evidence="1">The sequence shown here is derived from an EMBL/GenBank/DDBJ whole genome shotgun (WGS) entry which is preliminary data.</text>
</comment>
<dbReference type="Proteomes" id="UP000295388">
    <property type="component" value="Unassembled WGS sequence"/>
</dbReference>
<evidence type="ECO:0000313" key="1">
    <source>
        <dbReference type="EMBL" id="TDO46309.1"/>
    </source>
</evidence>
<evidence type="ECO:0008006" key="3">
    <source>
        <dbReference type="Google" id="ProtNLM"/>
    </source>
</evidence>
<dbReference type="EMBL" id="SNWQ01000011">
    <property type="protein sequence ID" value="TDO46309.1"/>
    <property type="molecule type" value="Genomic_DNA"/>
</dbReference>
<reference evidence="1 2" key="1">
    <citation type="submission" date="2019-03" db="EMBL/GenBank/DDBJ databases">
        <title>Genomic Encyclopedia of Type Strains, Phase III (KMG-III): the genomes of soil and plant-associated and newly described type strains.</title>
        <authorList>
            <person name="Whitman W."/>
        </authorList>
    </citation>
    <scope>NUCLEOTIDE SEQUENCE [LARGE SCALE GENOMIC DNA]</scope>
    <source>
        <strain evidence="1 2">VKM Ac-2527</strain>
    </source>
</reference>
<sequence length="124" mass="14271">MRMQFLDDPRGGERLWRLLSGNNRPLAMGRGGSRAPRDELAAVRRLVREAEPKLRRDPDGKWRWEISANGGPDVQCPGVFARRVDARRAFHRFTQAVEQAEVTSAQLSPVLIQRELMIQREPER</sequence>
<proteinExistence type="predicted"/>
<dbReference type="Gene3D" id="2.30.29.80">
    <property type="match status" value="1"/>
</dbReference>
<name>A0A4R6K9A2_9ACTN</name>